<feature type="non-terminal residue" evidence="1">
    <location>
        <position position="1"/>
    </location>
</feature>
<evidence type="ECO:0000313" key="2">
    <source>
        <dbReference type="Proteomes" id="UP001177670"/>
    </source>
</evidence>
<accession>A0AA40G5E0</accession>
<name>A0AA40G5E0_9HYME</name>
<dbReference type="EMBL" id="JAHYIQ010000006">
    <property type="protein sequence ID" value="KAK1131380.1"/>
    <property type="molecule type" value="Genomic_DNA"/>
</dbReference>
<sequence length="80" mass="9205">IFRIFSYQELPVRRRYRLEVKQAASSEIRLLVRPTRLPNVIPGERLGTKEQRLDSINFTLSSTLETLVSAEDLIRGSSLC</sequence>
<dbReference type="Proteomes" id="UP001177670">
    <property type="component" value="Unassembled WGS sequence"/>
</dbReference>
<organism evidence="1 2">
    <name type="scientific">Melipona bicolor</name>
    <dbReference type="NCBI Taxonomy" id="60889"/>
    <lineage>
        <taxon>Eukaryota</taxon>
        <taxon>Metazoa</taxon>
        <taxon>Ecdysozoa</taxon>
        <taxon>Arthropoda</taxon>
        <taxon>Hexapoda</taxon>
        <taxon>Insecta</taxon>
        <taxon>Pterygota</taxon>
        <taxon>Neoptera</taxon>
        <taxon>Endopterygota</taxon>
        <taxon>Hymenoptera</taxon>
        <taxon>Apocrita</taxon>
        <taxon>Aculeata</taxon>
        <taxon>Apoidea</taxon>
        <taxon>Anthophila</taxon>
        <taxon>Apidae</taxon>
        <taxon>Melipona</taxon>
    </lineage>
</organism>
<dbReference type="AlphaFoldDB" id="A0AA40G5E0"/>
<protein>
    <submittedName>
        <fullName evidence="1">Uncharacterized protein</fullName>
    </submittedName>
</protein>
<keyword evidence="2" id="KW-1185">Reference proteome</keyword>
<comment type="caution">
    <text evidence="1">The sequence shown here is derived from an EMBL/GenBank/DDBJ whole genome shotgun (WGS) entry which is preliminary data.</text>
</comment>
<reference evidence="1" key="1">
    <citation type="submission" date="2021-10" db="EMBL/GenBank/DDBJ databases">
        <title>Melipona bicolor Genome sequencing and assembly.</title>
        <authorList>
            <person name="Araujo N.S."/>
            <person name="Arias M.C."/>
        </authorList>
    </citation>
    <scope>NUCLEOTIDE SEQUENCE</scope>
    <source>
        <strain evidence="1">USP_2M_L1-L4_2017</strain>
        <tissue evidence="1">Whole body</tissue>
    </source>
</reference>
<evidence type="ECO:0000313" key="1">
    <source>
        <dbReference type="EMBL" id="KAK1131380.1"/>
    </source>
</evidence>
<gene>
    <name evidence="1" type="ORF">K0M31_017665</name>
</gene>
<proteinExistence type="predicted"/>